<evidence type="ECO:0000256" key="1">
    <source>
        <dbReference type="ARBA" id="ARBA00006328"/>
    </source>
</evidence>
<accession>A0ABU1SSL3</accession>
<organism evidence="4 5">
    <name type="scientific">Rhizobium miluonense</name>
    <dbReference type="NCBI Taxonomy" id="411945"/>
    <lineage>
        <taxon>Bacteria</taxon>
        <taxon>Pseudomonadati</taxon>
        <taxon>Pseudomonadota</taxon>
        <taxon>Alphaproteobacteria</taxon>
        <taxon>Hyphomicrobiales</taxon>
        <taxon>Rhizobiaceae</taxon>
        <taxon>Rhizobium/Agrobacterium group</taxon>
        <taxon>Rhizobium</taxon>
    </lineage>
</organism>
<dbReference type="EMBL" id="JAVDUP010000004">
    <property type="protein sequence ID" value="MDR6901959.1"/>
    <property type="molecule type" value="Genomic_DNA"/>
</dbReference>
<sequence>MTLHDKPLIAIVGATSKQGRSVATTLLQSQRFRVRALTRSKDSPSARALQALGAEIVTVPLELDRTKELVGAFEGAAGAFLMTPPIAPPDTSEAPLGRQLADAAVEAGVGHVVFSTLENVEKISGGTKYAPHFTDKAKVADYIRGLPVSHSFVMLAFFYTNLLEYYVPRYDGDTLLLPIYLPEDFAAPFVDPLTATGRVVLEIFSHPERYNGKTLPIVGDIISPREMVDTFRRVTGLKAEYRNAFSRDGLLQYFPEFAANELLVREILGMVEYAVEYGYFSGEHDLGWSRRLDPDTLNWEQFLRTTGWRGEKRAFGL</sequence>
<comment type="similarity">
    <text evidence="1">Belongs to the NmrA-type oxidoreductase family.</text>
</comment>
<dbReference type="SUPFAM" id="SSF51735">
    <property type="entry name" value="NAD(P)-binding Rossmann-fold domains"/>
    <property type="match status" value="1"/>
</dbReference>
<dbReference type="InterPro" id="IPR051164">
    <property type="entry name" value="NmrA-like_oxidored"/>
</dbReference>
<evidence type="ECO:0000313" key="4">
    <source>
        <dbReference type="EMBL" id="MDR6901959.1"/>
    </source>
</evidence>
<reference evidence="4 5" key="1">
    <citation type="submission" date="2023-07" db="EMBL/GenBank/DDBJ databases">
        <title>Sorghum-associated microbial communities from plants grown in Nebraska, USA.</title>
        <authorList>
            <person name="Schachtman D."/>
        </authorList>
    </citation>
    <scope>NUCLEOTIDE SEQUENCE [LARGE SCALE GENOMIC DNA]</scope>
    <source>
        <strain evidence="4 5">3199</strain>
    </source>
</reference>
<feature type="domain" description="NmrA-like" evidence="3">
    <location>
        <begin position="6"/>
        <end position="302"/>
    </location>
</feature>
<dbReference type="InterPro" id="IPR036291">
    <property type="entry name" value="NAD(P)-bd_dom_sf"/>
</dbReference>
<keyword evidence="5" id="KW-1185">Reference proteome</keyword>
<evidence type="ECO:0000313" key="5">
    <source>
        <dbReference type="Proteomes" id="UP001250791"/>
    </source>
</evidence>
<dbReference type="Pfam" id="PF05368">
    <property type="entry name" value="NmrA"/>
    <property type="match status" value="1"/>
</dbReference>
<dbReference type="Gene3D" id="3.40.50.720">
    <property type="entry name" value="NAD(P)-binding Rossmann-like Domain"/>
    <property type="match status" value="1"/>
</dbReference>
<name>A0ABU1SSL3_9HYPH</name>
<evidence type="ECO:0000256" key="2">
    <source>
        <dbReference type="ARBA" id="ARBA00022857"/>
    </source>
</evidence>
<dbReference type="RefSeq" id="WP_112398314.1">
    <property type="nucleotide sequence ID" value="NZ_JAVDUP010000004.1"/>
</dbReference>
<comment type="caution">
    <text evidence="4">The sequence shown here is derived from an EMBL/GenBank/DDBJ whole genome shotgun (WGS) entry which is preliminary data.</text>
</comment>
<gene>
    <name evidence="4" type="ORF">J2W52_003590</name>
</gene>
<dbReference type="PANTHER" id="PTHR42748">
    <property type="entry name" value="NITROGEN METABOLITE REPRESSION PROTEIN NMRA FAMILY MEMBER"/>
    <property type="match status" value="1"/>
</dbReference>
<protein>
    <submittedName>
        <fullName evidence="4">Uncharacterized protein YbjT (DUF2867 family)</fullName>
    </submittedName>
</protein>
<dbReference type="Proteomes" id="UP001250791">
    <property type="component" value="Unassembled WGS sequence"/>
</dbReference>
<keyword evidence="2" id="KW-0521">NADP</keyword>
<evidence type="ECO:0000259" key="3">
    <source>
        <dbReference type="Pfam" id="PF05368"/>
    </source>
</evidence>
<proteinExistence type="inferred from homology"/>
<dbReference type="Gene3D" id="3.90.25.10">
    <property type="entry name" value="UDP-galactose 4-epimerase, domain 1"/>
    <property type="match status" value="1"/>
</dbReference>
<dbReference type="InterPro" id="IPR008030">
    <property type="entry name" value="NmrA-like"/>
</dbReference>
<dbReference type="PANTHER" id="PTHR42748:SF7">
    <property type="entry name" value="NMRA LIKE REDOX SENSOR 1-RELATED"/>
    <property type="match status" value="1"/>
</dbReference>
<dbReference type="CDD" id="cd05251">
    <property type="entry name" value="NmrA_like_SDR_a"/>
    <property type="match status" value="1"/>
</dbReference>